<dbReference type="PROSITE" id="PS00135">
    <property type="entry name" value="TRYPSIN_SER"/>
    <property type="match status" value="1"/>
</dbReference>
<protein>
    <recommendedName>
        <fullName evidence="11">Peptidase S1 domain-containing protein</fullName>
    </recommendedName>
</protein>
<keyword evidence="4 10" id="KW-0732">Signal</keyword>
<feature type="chain" id="PRO_5044797177" description="Peptidase S1 domain-containing protein" evidence="10">
    <location>
        <begin position="19"/>
        <end position="274"/>
    </location>
</feature>
<dbReference type="EMBL" id="JBDJPC010000005">
    <property type="protein sequence ID" value="KAL1501976.1"/>
    <property type="molecule type" value="Genomic_DNA"/>
</dbReference>
<proteinExistence type="predicted"/>
<dbReference type="InterPro" id="IPR009003">
    <property type="entry name" value="Peptidase_S1_PA"/>
</dbReference>
<organism evidence="12 13">
    <name type="scientific">Hypothenemus hampei</name>
    <name type="common">Coffee berry borer</name>
    <dbReference type="NCBI Taxonomy" id="57062"/>
    <lineage>
        <taxon>Eukaryota</taxon>
        <taxon>Metazoa</taxon>
        <taxon>Ecdysozoa</taxon>
        <taxon>Arthropoda</taxon>
        <taxon>Hexapoda</taxon>
        <taxon>Insecta</taxon>
        <taxon>Pterygota</taxon>
        <taxon>Neoptera</taxon>
        <taxon>Endopterygota</taxon>
        <taxon>Coleoptera</taxon>
        <taxon>Polyphaga</taxon>
        <taxon>Cucujiformia</taxon>
        <taxon>Curculionidae</taxon>
        <taxon>Scolytinae</taxon>
        <taxon>Hypothenemus</taxon>
    </lineage>
</organism>
<keyword evidence="8" id="KW-1015">Disulfide bond</keyword>
<dbReference type="GO" id="GO:0006508">
    <property type="term" value="P:proteolysis"/>
    <property type="evidence" value="ECO:0007669"/>
    <property type="project" value="UniProtKB-KW"/>
</dbReference>
<evidence type="ECO:0000256" key="3">
    <source>
        <dbReference type="ARBA" id="ARBA00022670"/>
    </source>
</evidence>
<evidence type="ECO:0000313" key="13">
    <source>
        <dbReference type="Proteomes" id="UP001566132"/>
    </source>
</evidence>
<feature type="signal peptide" evidence="10">
    <location>
        <begin position="1"/>
        <end position="18"/>
    </location>
</feature>
<comment type="caution">
    <text evidence="12">The sequence shown here is derived from an EMBL/GenBank/DDBJ whole genome shotgun (WGS) entry which is preliminary data.</text>
</comment>
<keyword evidence="3 9" id="KW-0645">Protease</keyword>
<dbReference type="InterPro" id="IPR043504">
    <property type="entry name" value="Peptidase_S1_PA_chymotrypsin"/>
</dbReference>
<dbReference type="GO" id="GO:0008236">
    <property type="term" value="F:serine-type peptidase activity"/>
    <property type="evidence" value="ECO:0007669"/>
    <property type="project" value="UniProtKB-KW"/>
</dbReference>
<dbReference type="PROSITE" id="PS50240">
    <property type="entry name" value="TRYPSIN_DOM"/>
    <property type="match status" value="1"/>
</dbReference>
<dbReference type="SUPFAM" id="SSF50494">
    <property type="entry name" value="Trypsin-like serine proteases"/>
    <property type="match status" value="1"/>
</dbReference>
<gene>
    <name evidence="12" type="ORF">ABEB36_007194</name>
</gene>
<evidence type="ECO:0000256" key="8">
    <source>
        <dbReference type="ARBA" id="ARBA00023157"/>
    </source>
</evidence>
<evidence type="ECO:0000256" key="9">
    <source>
        <dbReference type="RuleBase" id="RU363034"/>
    </source>
</evidence>
<evidence type="ECO:0000256" key="10">
    <source>
        <dbReference type="SAM" id="SignalP"/>
    </source>
</evidence>
<feature type="domain" description="Peptidase S1" evidence="11">
    <location>
        <begin position="36"/>
        <end position="270"/>
    </location>
</feature>
<evidence type="ECO:0000256" key="5">
    <source>
        <dbReference type="ARBA" id="ARBA00022801"/>
    </source>
</evidence>
<name>A0ABD1ET87_HYPHA</name>
<dbReference type="Pfam" id="PF00089">
    <property type="entry name" value="Trypsin"/>
    <property type="match status" value="1"/>
</dbReference>
<dbReference type="Gene3D" id="2.40.10.10">
    <property type="entry name" value="Trypsin-like serine proteases"/>
    <property type="match status" value="1"/>
</dbReference>
<keyword evidence="2" id="KW-0964">Secreted</keyword>
<evidence type="ECO:0000256" key="2">
    <source>
        <dbReference type="ARBA" id="ARBA00022525"/>
    </source>
</evidence>
<dbReference type="GO" id="GO:0005576">
    <property type="term" value="C:extracellular region"/>
    <property type="evidence" value="ECO:0007669"/>
    <property type="project" value="UniProtKB-SubCell"/>
</dbReference>
<evidence type="ECO:0000256" key="1">
    <source>
        <dbReference type="ARBA" id="ARBA00004613"/>
    </source>
</evidence>
<keyword evidence="7" id="KW-0865">Zymogen</keyword>
<keyword evidence="5 9" id="KW-0378">Hydrolase</keyword>
<dbReference type="PROSITE" id="PS00134">
    <property type="entry name" value="TRYPSIN_HIS"/>
    <property type="match status" value="1"/>
</dbReference>
<comment type="subcellular location">
    <subcellularLocation>
        <location evidence="1">Secreted</location>
    </subcellularLocation>
</comment>
<dbReference type="Proteomes" id="UP001566132">
    <property type="component" value="Unassembled WGS sequence"/>
</dbReference>
<dbReference type="PANTHER" id="PTHR24264">
    <property type="entry name" value="TRYPSIN-RELATED"/>
    <property type="match status" value="1"/>
</dbReference>
<dbReference type="InterPro" id="IPR033116">
    <property type="entry name" value="TRYPSIN_SER"/>
</dbReference>
<dbReference type="InterPro" id="IPR001314">
    <property type="entry name" value="Peptidase_S1A"/>
</dbReference>
<dbReference type="FunFam" id="2.40.10.10:FF:000146">
    <property type="entry name" value="Serine protease 53"/>
    <property type="match status" value="1"/>
</dbReference>
<evidence type="ECO:0000259" key="11">
    <source>
        <dbReference type="PROSITE" id="PS50240"/>
    </source>
</evidence>
<reference evidence="12 13" key="1">
    <citation type="submission" date="2024-05" db="EMBL/GenBank/DDBJ databases">
        <title>Genetic variation in Jamaican populations of the coffee berry borer (Hypothenemus hampei).</title>
        <authorList>
            <person name="Errbii M."/>
            <person name="Myrie A."/>
        </authorList>
    </citation>
    <scope>NUCLEOTIDE SEQUENCE [LARGE SCALE GENOMIC DNA]</scope>
    <source>
        <strain evidence="12">JA-Hopewell-2020-01-JO</strain>
        <tissue evidence="12">Whole body</tissue>
    </source>
</reference>
<dbReference type="PANTHER" id="PTHR24264:SF65">
    <property type="entry name" value="SRCR DOMAIN-CONTAINING PROTEIN"/>
    <property type="match status" value="1"/>
</dbReference>
<sequence length="274" mass="29711">MKCLLAIITVQFVTFTYENEIFPGRENFNYFPIVRIVGGEQASSKQFPYQVALYNIFDDKETFCGGSLISSNYILTAAHCIVGVNSIDIILGALNVSDVSEPAQSRQTAKSFIIHPNWDESSLSSDIALVELSSPAKLNDYVQTIPLATGSNSFAGLGGITSGWGKVEDNQNGITDILRYVKSNILSNEQCKSIDSDYDAIINSGHLCLSGDNTKGICTGDSGGPLVVESNGQLVQVGVTSFNYKSCVVGKPSVFARVTEYLQWIQQNSDVVLY</sequence>
<keyword evidence="6 9" id="KW-0720">Serine protease</keyword>
<dbReference type="InterPro" id="IPR001254">
    <property type="entry name" value="Trypsin_dom"/>
</dbReference>
<dbReference type="InterPro" id="IPR050127">
    <property type="entry name" value="Serine_Proteases_S1"/>
</dbReference>
<dbReference type="CDD" id="cd00190">
    <property type="entry name" value="Tryp_SPc"/>
    <property type="match status" value="1"/>
</dbReference>
<evidence type="ECO:0000256" key="4">
    <source>
        <dbReference type="ARBA" id="ARBA00022729"/>
    </source>
</evidence>
<dbReference type="AlphaFoldDB" id="A0ABD1ET87"/>
<keyword evidence="13" id="KW-1185">Reference proteome</keyword>
<dbReference type="SMART" id="SM00020">
    <property type="entry name" value="Tryp_SPc"/>
    <property type="match status" value="1"/>
</dbReference>
<evidence type="ECO:0000313" key="12">
    <source>
        <dbReference type="EMBL" id="KAL1501976.1"/>
    </source>
</evidence>
<dbReference type="InterPro" id="IPR018114">
    <property type="entry name" value="TRYPSIN_HIS"/>
</dbReference>
<evidence type="ECO:0000256" key="7">
    <source>
        <dbReference type="ARBA" id="ARBA00023145"/>
    </source>
</evidence>
<dbReference type="PRINTS" id="PR00722">
    <property type="entry name" value="CHYMOTRYPSIN"/>
</dbReference>
<accession>A0ABD1ET87</accession>
<evidence type="ECO:0000256" key="6">
    <source>
        <dbReference type="ARBA" id="ARBA00022825"/>
    </source>
</evidence>